<dbReference type="InterPro" id="IPR050634">
    <property type="entry name" value="DNA_Topoisomerase_II"/>
</dbReference>
<dbReference type="InterPro" id="IPR020568">
    <property type="entry name" value="Ribosomal_Su5_D2-typ_SF"/>
</dbReference>
<accession>A0ABV0N6K9</accession>
<evidence type="ECO:0000256" key="4">
    <source>
        <dbReference type="ARBA" id="ARBA00023125"/>
    </source>
</evidence>
<dbReference type="PANTHER" id="PTHR10169">
    <property type="entry name" value="DNA TOPOISOMERASE/GYRASE"/>
    <property type="match status" value="1"/>
</dbReference>
<gene>
    <name evidence="6" type="primary">TOP2A_2</name>
    <name evidence="6" type="ORF">GOODEAATRI_025597</name>
</gene>
<dbReference type="PANTHER" id="PTHR10169:SF61">
    <property type="entry name" value="DNA TOPOISOMERASE 2-ALPHA"/>
    <property type="match status" value="1"/>
</dbReference>
<dbReference type="EMBL" id="JAHRIO010023023">
    <property type="protein sequence ID" value="MEQ2166213.1"/>
    <property type="molecule type" value="Genomic_DNA"/>
</dbReference>
<comment type="catalytic activity">
    <reaction evidence="1">
        <text>ATP-dependent breakage, passage and rejoining of double-stranded DNA.</text>
        <dbReference type="EC" id="5.6.2.2"/>
    </reaction>
</comment>
<evidence type="ECO:0000256" key="5">
    <source>
        <dbReference type="ARBA" id="ARBA00023235"/>
    </source>
</evidence>
<protein>
    <recommendedName>
        <fullName evidence="2">DNA topoisomerase (ATP-hydrolyzing)</fullName>
        <ecNumber evidence="2">5.6.2.2</ecNumber>
    </recommendedName>
</protein>
<evidence type="ECO:0000256" key="3">
    <source>
        <dbReference type="ARBA" id="ARBA00023029"/>
    </source>
</evidence>
<evidence type="ECO:0000256" key="2">
    <source>
        <dbReference type="ARBA" id="ARBA00012895"/>
    </source>
</evidence>
<keyword evidence="3" id="KW-0799">Topoisomerase</keyword>
<dbReference type="InterPro" id="IPR036890">
    <property type="entry name" value="HATPase_C_sf"/>
</dbReference>
<dbReference type="SUPFAM" id="SSF54211">
    <property type="entry name" value="Ribosomal protein S5 domain 2-like"/>
    <property type="match status" value="1"/>
</dbReference>
<dbReference type="PRINTS" id="PR00418">
    <property type="entry name" value="TPI2FAMILY"/>
</dbReference>
<dbReference type="InterPro" id="IPR014721">
    <property type="entry name" value="Ribsml_uS5_D2-typ_fold_subgr"/>
</dbReference>
<keyword evidence="4" id="KW-0238">DNA-binding</keyword>
<evidence type="ECO:0000313" key="6">
    <source>
        <dbReference type="EMBL" id="MEQ2166213.1"/>
    </source>
</evidence>
<dbReference type="EC" id="5.6.2.2" evidence="2"/>
<sequence>MCLRRENNTISVWNNGKGIPVVEHKVEKVYVPALIFGQLLTSSNYDDDQKKVTGGRNGYGAKLCNIFSSRFTVETACKESKKVFKQVGRGTSYNCLPDLAKFNMSILDKDTVALMTRRAYDIAGSTKGVKVFFNSKRLPVTGFRSYVDMYVKDKVDELGSPLTVVHEVVNDRWEICLTMSEKGFQQVSFVNSIATTKATGCGIVESIMNWVKFKAQSQLNKKCSAVKHTKIKGVPKLDDANDAGLGTSTSQEAKEYFSDMQRHQT</sequence>
<dbReference type="Gene3D" id="3.30.565.10">
    <property type="entry name" value="Histidine kinase-like ATPase, C-terminal domain"/>
    <property type="match status" value="1"/>
</dbReference>
<proteinExistence type="predicted"/>
<name>A0ABV0N6K9_9TELE</name>
<evidence type="ECO:0000256" key="1">
    <source>
        <dbReference type="ARBA" id="ARBA00000185"/>
    </source>
</evidence>
<keyword evidence="5" id="KW-0413">Isomerase</keyword>
<comment type="caution">
    <text evidence="6">The sequence shown here is derived from an EMBL/GenBank/DDBJ whole genome shotgun (WGS) entry which is preliminary data.</text>
</comment>
<dbReference type="SUPFAM" id="SSF55874">
    <property type="entry name" value="ATPase domain of HSP90 chaperone/DNA topoisomerase II/histidine kinase"/>
    <property type="match status" value="1"/>
</dbReference>
<reference evidence="6 7" key="1">
    <citation type="submission" date="2021-06" db="EMBL/GenBank/DDBJ databases">
        <authorList>
            <person name="Palmer J.M."/>
        </authorList>
    </citation>
    <scope>NUCLEOTIDE SEQUENCE [LARGE SCALE GENOMIC DNA]</scope>
    <source>
        <strain evidence="6 7">GA_2019</strain>
        <tissue evidence="6">Muscle</tissue>
    </source>
</reference>
<dbReference type="SMART" id="SM00433">
    <property type="entry name" value="TOP2c"/>
    <property type="match status" value="1"/>
</dbReference>
<evidence type="ECO:0000313" key="7">
    <source>
        <dbReference type="Proteomes" id="UP001476798"/>
    </source>
</evidence>
<dbReference type="Gene3D" id="3.30.230.10">
    <property type="match status" value="1"/>
</dbReference>
<dbReference type="InterPro" id="IPR001241">
    <property type="entry name" value="Topo_IIA"/>
</dbReference>
<organism evidence="6 7">
    <name type="scientific">Goodea atripinnis</name>
    <dbReference type="NCBI Taxonomy" id="208336"/>
    <lineage>
        <taxon>Eukaryota</taxon>
        <taxon>Metazoa</taxon>
        <taxon>Chordata</taxon>
        <taxon>Craniata</taxon>
        <taxon>Vertebrata</taxon>
        <taxon>Euteleostomi</taxon>
        <taxon>Actinopterygii</taxon>
        <taxon>Neopterygii</taxon>
        <taxon>Teleostei</taxon>
        <taxon>Neoteleostei</taxon>
        <taxon>Acanthomorphata</taxon>
        <taxon>Ovalentaria</taxon>
        <taxon>Atherinomorphae</taxon>
        <taxon>Cyprinodontiformes</taxon>
        <taxon>Goodeidae</taxon>
        <taxon>Goodea</taxon>
    </lineage>
</organism>
<dbReference type="Proteomes" id="UP001476798">
    <property type="component" value="Unassembled WGS sequence"/>
</dbReference>
<keyword evidence="7" id="KW-1185">Reference proteome</keyword>